<evidence type="ECO:0000256" key="1">
    <source>
        <dbReference type="ARBA" id="ARBA00022723"/>
    </source>
</evidence>
<evidence type="ECO:0000256" key="4">
    <source>
        <dbReference type="ARBA" id="ARBA00025742"/>
    </source>
</evidence>
<sequence length="286" mass="31788">MTQALYPQTDRQNLDNSPSGAPPHYVVQMTDPHLFGTPGRTLLGMDTVNSFQQVLSHLPADKIDHIVLTGDLAQDASAPAYENLIAMLAPLGLPFTWLPGNHDNANLMAEIAKAHGGGIGDRVVVIGRWRLIMLDTSVPAEVHGELSDRELACLKAELEQAEKQDQFCLVCLHHNPLPGTSEWMLEIGLKNAAAFQQVLQPFRHRIAAVLFGHIHQNIDRADEDGIRYICTPSTSIQFKPHVTDFELDILQPAYRWLELYDDGRIETGVCHLQNFELTIDMSAPGY</sequence>
<dbReference type="GO" id="GO:0004112">
    <property type="term" value="F:cyclic-nucleotide phosphodiesterase activity"/>
    <property type="evidence" value="ECO:0007669"/>
    <property type="project" value="InterPro"/>
</dbReference>
<dbReference type="Proteomes" id="UP000627715">
    <property type="component" value="Unassembled WGS sequence"/>
</dbReference>
<dbReference type="Gene3D" id="3.60.21.10">
    <property type="match status" value="1"/>
</dbReference>
<gene>
    <name evidence="7" type="primary">cpdA</name>
    <name evidence="7" type="ORF">GCM10011403_04920</name>
</gene>
<organism evidence="7 8">
    <name type="scientific">Pseudohongiella nitratireducens</name>
    <dbReference type="NCBI Taxonomy" id="1768907"/>
    <lineage>
        <taxon>Bacteria</taxon>
        <taxon>Pseudomonadati</taxon>
        <taxon>Pseudomonadota</taxon>
        <taxon>Gammaproteobacteria</taxon>
        <taxon>Pseudomonadales</taxon>
        <taxon>Pseudohongiellaceae</taxon>
        <taxon>Pseudohongiella</taxon>
    </lineage>
</organism>
<dbReference type="InterPro" id="IPR050884">
    <property type="entry name" value="CNP_phosphodiesterase-III"/>
</dbReference>
<dbReference type="GO" id="GO:0046872">
    <property type="term" value="F:metal ion binding"/>
    <property type="evidence" value="ECO:0007669"/>
    <property type="project" value="UniProtKB-KW"/>
</dbReference>
<dbReference type="InterPro" id="IPR004843">
    <property type="entry name" value="Calcineurin-like_PHP"/>
</dbReference>
<name>A0A917LR80_9GAMM</name>
<evidence type="ECO:0000256" key="5">
    <source>
        <dbReference type="SAM" id="MobiDB-lite"/>
    </source>
</evidence>
<proteinExistence type="inferred from homology"/>
<feature type="domain" description="Calcineurin-like phosphoesterase" evidence="6">
    <location>
        <begin position="26"/>
        <end position="216"/>
    </location>
</feature>
<evidence type="ECO:0000259" key="6">
    <source>
        <dbReference type="Pfam" id="PF00149"/>
    </source>
</evidence>
<keyword evidence="1" id="KW-0479">Metal-binding</keyword>
<evidence type="ECO:0000313" key="8">
    <source>
        <dbReference type="Proteomes" id="UP000627715"/>
    </source>
</evidence>
<keyword evidence="8" id="KW-1185">Reference proteome</keyword>
<feature type="region of interest" description="Disordered" evidence="5">
    <location>
        <begin position="1"/>
        <end position="23"/>
    </location>
</feature>
<feature type="compositionally biased region" description="Polar residues" evidence="5">
    <location>
        <begin position="1"/>
        <end position="19"/>
    </location>
</feature>
<keyword evidence="2" id="KW-0378">Hydrolase</keyword>
<dbReference type="Pfam" id="PF00149">
    <property type="entry name" value="Metallophos"/>
    <property type="match status" value="1"/>
</dbReference>
<dbReference type="PANTHER" id="PTHR42988">
    <property type="entry name" value="PHOSPHOHYDROLASE"/>
    <property type="match status" value="1"/>
</dbReference>
<dbReference type="InterPro" id="IPR026575">
    <property type="entry name" value="GpdQ/CpdA-like"/>
</dbReference>
<keyword evidence="3" id="KW-0408">Iron</keyword>
<reference evidence="7" key="2">
    <citation type="submission" date="2020-09" db="EMBL/GenBank/DDBJ databases">
        <authorList>
            <person name="Sun Q."/>
            <person name="Zhou Y."/>
        </authorList>
    </citation>
    <scope>NUCLEOTIDE SEQUENCE</scope>
    <source>
        <strain evidence="7">CGMCC 1.15425</strain>
    </source>
</reference>
<dbReference type="SUPFAM" id="SSF56300">
    <property type="entry name" value="Metallo-dependent phosphatases"/>
    <property type="match status" value="1"/>
</dbReference>
<dbReference type="CDD" id="cd07402">
    <property type="entry name" value="MPP_GpdQ"/>
    <property type="match status" value="1"/>
</dbReference>
<protein>
    <submittedName>
        <fullName evidence="7">3',5'-cyclic adenosine monophosphate phosphodiesterase CpdA</fullName>
    </submittedName>
</protein>
<dbReference type="AlphaFoldDB" id="A0A917LR80"/>
<accession>A0A917LR80</accession>
<dbReference type="NCBIfam" id="NF008359">
    <property type="entry name" value="PRK11148.1"/>
    <property type="match status" value="1"/>
</dbReference>
<evidence type="ECO:0000256" key="3">
    <source>
        <dbReference type="ARBA" id="ARBA00023004"/>
    </source>
</evidence>
<dbReference type="EMBL" id="BMIY01000002">
    <property type="protein sequence ID" value="GGG50797.1"/>
    <property type="molecule type" value="Genomic_DNA"/>
</dbReference>
<dbReference type="OrthoDB" id="9784378at2"/>
<evidence type="ECO:0000256" key="2">
    <source>
        <dbReference type="ARBA" id="ARBA00022801"/>
    </source>
</evidence>
<reference evidence="7" key="1">
    <citation type="journal article" date="2014" name="Int. J. Syst. Evol. Microbiol.">
        <title>Complete genome sequence of Corynebacterium casei LMG S-19264T (=DSM 44701T), isolated from a smear-ripened cheese.</title>
        <authorList>
            <consortium name="US DOE Joint Genome Institute (JGI-PGF)"/>
            <person name="Walter F."/>
            <person name="Albersmeier A."/>
            <person name="Kalinowski J."/>
            <person name="Ruckert C."/>
        </authorList>
    </citation>
    <scope>NUCLEOTIDE SEQUENCE</scope>
    <source>
        <strain evidence="7">CGMCC 1.15425</strain>
    </source>
</reference>
<dbReference type="PANTHER" id="PTHR42988:SF2">
    <property type="entry name" value="CYCLIC NUCLEOTIDE PHOSPHODIESTERASE CBUA0032-RELATED"/>
    <property type="match status" value="1"/>
</dbReference>
<comment type="similarity">
    <text evidence="4">Belongs to the cyclic nucleotide phosphodiesterase class-III family.</text>
</comment>
<evidence type="ECO:0000313" key="7">
    <source>
        <dbReference type="EMBL" id="GGG50797.1"/>
    </source>
</evidence>
<dbReference type="InterPro" id="IPR029052">
    <property type="entry name" value="Metallo-depent_PP-like"/>
</dbReference>
<dbReference type="RefSeq" id="WP_082866448.1">
    <property type="nucleotide sequence ID" value="NZ_BMIY01000002.1"/>
</dbReference>
<comment type="caution">
    <text evidence="7">The sequence shown here is derived from an EMBL/GenBank/DDBJ whole genome shotgun (WGS) entry which is preliminary data.</text>
</comment>